<keyword evidence="2" id="KW-1185">Reference proteome</keyword>
<name>A0ABQ4X5L1_9ASTR</name>
<dbReference type="EMBL" id="BQNB010009224">
    <property type="protein sequence ID" value="GJS60499.1"/>
    <property type="molecule type" value="Genomic_DNA"/>
</dbReference>
<evidence type="ECO:0000313" key="1">
    <source>
        <dbReference type="EMBL" id="GJS60499.1"/>
    </source>
</evidence>
<dbReference type="Proteomes" id="UP001151760">
    <property type="component" value="Unassembled WGS sequence"/>
</dbReference>
<organism evidence="1 2">
    <name type="scientific">Tanacetum coccineum</name>
    <dbReference type="NCBI Taxonomy" id="301880"/>
    <lineage>
        <taxon>Eukaryota</taxon>
        <taxon>Viridiplantae</taxon>
        <taxon>Streptophyta</taxon>
        <taxon>Embryophyta</taxon>
        <taxon>Tracheophyta</taxon>
        <taxon>Spermatophyta</taxon>
        <taxon>Magnoliopsida</taxon>
        <taxon>eudicotyledons</taxon>
        <taxon>Gunneridae</taxon>
        <taxon>Pentapetalae</taxon>
        <taxon>asterids</taxon>
        <taxon>campanulids</taxon>
        <taxon>Asterales</taxon>
        <taxon>Asteraceae</taxon>
        <taxon>Asteroideae</taxon>
        <taxon>Anthemideae</taxon>
        <taxon>Anthemidinae</taxon>
        <taxon>Tanacetum</taxon>
    </lineage>
</organism>
<reference evidence="1" key="2">
    <citation type="submission" date="2022-01" db="EMBL/GenBank/DDBJ databases">
        <authorList>
            <person name="Yamashiro T."/>
            <person name="Shiraishi A."/>
            <person name="Satake H."/>
            <person name="Nakayama K."/>
        </authorList>
    </citation>
    <scope>NUCLEOTIDE SEQUENCE</scope>
</reference>
<sequence length="77" mass="9275">MRPLVVVEFNDVDFYLTARFGWFPELWKYLPVRLRATTLINFEKRRLHDSDFSMITKDLPRASQIPEAQYYEKHGLP</sequence>
<comment type="caution">
    <text evidence="1">The sequence shown here is derived from an EMBL/GenBank/DDBJ whole genome shotgun (WGS) entry which is preliminary data.</text>
</comment>
<evidence type="ECO:0000313" key="2">
    <source>
        <dbReference type="Proteomes" id="UP001151760"/>
    </source>
</evidence>
<reference evidence="1" key="1">
    <citation type="journal article" date="2022" name="Int. J. Mol. Sci.">
        <title>Draft Genome of Tanacetum Coccineum: Genomic Comparison of Closely Related Tanacetum-Family Plants.</title>
        <authorList>
            <person name="Yamashiro T."/>
            <person name="Shiraishi A."/>
            <person name="Nakayama K."/>
            <person name="Satake H."/>
        </authorList>
    </citation>
    <scope>NUCLEOTIDE SEQUENCE</scope>
</reference>
<accession>A0ABQ4X5L1</accession>
<protein>
    <submittedName>
        <fullName evidence="1">Uncharacterized protein</fullName>
    </submittedName>
</protein>
<gene>
    <name evidence="1" type="ORF">Tco_0655283</name>
</gene>
<proteinExistence type="predicted"/>